<sequence>MSLSASAVIKQARSFYTDEKIAAARKNIETHSWAKEACQEAVAAAELYLQDGHDGLWELVTTQNLPRSYGVNQVRGCPVCKKDIDRFGNYPWLTDSANAPWKVTCPSCRTVFPSNDFGAYYRSGIDEHSRFDPARADRSLLTNTLYPDRDENWCVDDGYGWLDPGHDNPETRRYTFIAYYNHYHLWYGGRIAKALEAFSQAYLFTNDSRYAAAGTILLDRIADVYPDMDSSVYLWKDGFRNSHGLTGLGKIVGSIWETGLAASFVLAYDALFPGMDSPEITAFLSKKSKQYPMLGKKDSVEAVRRNIEQGILMQVKPAIEAGQILGNVGMHQSALALAAVVLDHPTFTKEWIDFLFETHERKGRPLGNILTILVNDVDRDGHGDEASPAYNSGWLGNLKLVADALSGQGERVPLDLYDYPKFRKLFHMLTPYVMLGKYTPSSGDTKRAGDPGIIGSADLYVSGFAKTGDPLLARFAYFLNGNQWEGLRGDIFTDNEAVLVEMKRAVDQHGPFEPGSSNTTGYGFAALRDGKGAFERALTLYYGRNTGHGHKDTLNIGIYAYGMDLSPDHGYPCFADGNYERKRWTINTISHNTVVVDRSPQVNQIVAFPHHFEGGAQVQLIDVEAPQVYPHNRLYRRTTAMVRVDDETSYLLDLFRVKGGSEHLYSFHGPEGEALAEGLQLEKQAAGTYAGETIAYADPEYDMASESGFNYLYDVERDSSPPSGYSLDWKAKDTWGVKSVSEDVHLRLTMVSAVDEVILAQGEPPQNKPGNPKSYTYMLARREGEALESQFVSVLEAYRKQRRIMRVEALAVKSEGEPSTGCDAAAVKITFANGRTDYLFQALHSDKLYVVDDFLEVKGFFGMCSIVNGSLTYGYVCDGTLLRAGDRTLIDKSYGALTGSVTGFTKNLSLENEIRVRVEQPLDDIGVERGYIYIQNDGIRNAAYEFTSLKPDMDGGLVVDIGDVTTIRAWADKYDFSRGYRYDLQEGAPFRIPLSYEWRAEE</sequence>
<dbReference type="RefSeq" id="WP_315606972.1">
    <property type="nucleotide sequence ID" value="NZ_CP130318.1"/>
</dbReference>
<comment type="subcellular location">
    <subcellularLocation>
        <location evidence="1">Cell envelope</location>
    </subcellularLocation>
</comment>
<evidence type="ECO:0000313" key="4">
    <source>
        <dbReference type="Proteomes" id="UP001305702"/>
    </source>
</evidence>
<dbReference type="Gene3D" id="1.50.10.100">
    <property type="entry name" value="Chondroitin AC/alginate lyase"/>
    <property type="match status" value="1"/>
</dbReference>
<name>A0AA96LFY1_9BACL</name>
<proteinExistence type="predicted"/>
<dbReference type="GO" id="GO:0016829">
    <property type="term" value="F:lyase activity"/>
    <property type="evidence" value="ECO:0007669"/>
    <property type="project" value="InterPro"/>
</dbReference>
<dbReference type="InterPro" id="IPR012480">
    <property type="entry name" value="Hepar_II_III_C"/>
</dbReference>
<protein>
    <submittedName>
        <fullName evidence="3">Heparinase II/III family protein</fullName>
    </submittedName>
</protein>
<dbReference type="Gene3D" id="2.70.98.70">
    <property type="match status" value="1"/>
</dbReference>
<gene>
    <name evidence="3" type="ORF">MJA45_09265</name>
</gene>
<evidence type="ECO:0000259" key="2">
    <source>
        <dbReference type="Pfam" id="PF07940"/>
    </source>
</evidence>
<dbReference type="GO" id="GO:0030313">
    <property type="term" value="C:cell envelope"/>
    <property type="evidence" value="ECO:0007669"/>
    <property type="project" value="UniProtKB-SubCell"/>
</dbReference>
<organism evidence="3 4">
    <name type="scientific">Paenibacillus aurantius</name>
    <dbReference type="NCBI Taxonomy" id="2918900"/>
    <lineage>
        <taxon>Bacteria</taxon>
        <taxon>Bacillati</taxon>
        <taxon>Bacillota</taxon>
        <taxon>Bacilli</taxon>
        <taxon>Bacillales</taxon>
        <taxon>Paenibacillaceae</taxon>
        <taxon>Paenibacillus</taxon>
    </lineage>
</organism>
<evidence type="ECO:0000313" key="3">
    <source>
        <dbReference type="EMBL" id="WNQ13192.1"/>
    </source>
</evidence>
<dbReference type="KEGG" id="paun:MJA45_09265"/>
<dbReference type="Proteomes" id="UP001305702">
    <property type="component" value="Chromosome"/>
</dbReference>
<dbReference type="Pfam" id="PF07940">
    <property type="entry name" value="Hepar_II_III_C"/>
    <property type="match status" value="1"/>
</dbReference>
<dbReference type="EMBL" id="CP130318">
    <property type="protein sequence ID" value="WNQ13192.1"/>
    <property type="molecule type" value="Genomic_DNA"/>
</dbReference>
<dbReference type="InterPro" id="IPR008929">
    <property type="entry name" value="Chondroitin_lyas"/>
</dbReference>
<feature type="domain" description="Heparinase II/III-like C-terminal" evidence="2">
    <location>
        <begin position="542"/>
        <end position="602"/>
    </location>
</feature>
<dbReference type="AlphaFoldDB" id="A0AA96LFY1"/>
<evidence type="ECO:0000256" key="1">
    <source>
        <dbReference type="ARBA" id="ARBA00004196"/>
    </source>
</evidence>
<reference evidence="3 4" key="1">
    <citation type="submission" date="2022-02" db="EMBL/GenBank/DDBJ databases">
        <title>Paenibacillus sp. MBLB1776 Whole Genome Shotgun Sequencing.</title>
        <authorList>
            <person name="Hwang C.Y."/>
            <person name="Cho E.-S."/>
            <person name="Seo M.-J."/>
        </authorList>
    </citation>
    <scope>NUCLEOTIDE SEQUENCE [LARGE SCALE GENOMIC DNA]</scope>
    <source>
        <strain evidence="3 4">MBLB1776</strain>
    </source>
</reference>
<dbReference type="SUPFAM" id="SSF48230">
    <property type="entry name" value="Chondroitin AC/alginate lyase"/>
    <property type="match status" value="1"/>
</dbReference>
<accession>A0AA96LFY1</accession>
<keyword evidence="4" id="KW-1185">Reference proteome</keyword>